<name>A0A0D2XSU2_FUSOF</name>
<protein>
    <submittedName>
        <fullName evidence="1">Uncharacterized protein</fullName>
    </submittedName>
</protein>
<dbReference type="AlphaFoldDB" id="A0A0D2XSU2"/>
<proteinExistence type="predicted"/>
<sequence length="189" mass="21362">MVQGCARERELLRTAYVRLEIESLILLRSGGALPGFECFFRLLPCDPSQGYRLRKTSGEESDALLDELRSCARLKGLIRASETRPEAAFRLDLISSLDEIMDFQTIGKHYDCKKNYGGDYNLYLRYVIRDASFTCNARDPIDSYSEKTYAMNYGFPSDKLAYHAGDLIPLFMTNAVLQSIPLLNATGMT</sequence>
<evidence type="ECO:0000313" key="1">
    <source>
        <dbReference type="EnsemblFungi" id="FOXG_07044P0"/>
    </source>
</evidence>
<organism evidence="1 2">
    <name type="scientific">Fusarium oxysporum (strain Fo5176)</name>
    <name type="common">Fusarium vascular wilt</name>
    <dbReference type="NCBI Taxonomy" id="660025"/>
    <lineage>
        <taxon>Eukaryota</taxon>
        <taxon>Fungi</taxon>
        <taxon>Dikarya</taxon>
        <taxon>Ascomycota</taxon>
        <taxon>Pezizomycotina</taxon>
        <taxon>Sordariomycetes</taxon>
        <taxon>Hypocreomycetidae</taxon>
        <taxon>Hypocreales</taxon>
        <taxon>Nectriaceae</taxon>
        <taxon>Fusarium</taxon>
        <taxon>Fusarium oxysporum species complex</taxon>
    </lineage>
</organism>
<reference evidence="2" key="1">
    <citation type="journal article" date="2012" name="Mol. Plant Microbe Interact.">
        <title>A highly conserved effector in Fusarium oxysporum is required for full virulence on Arabidopsis.</title>
        <authorList>
            <person name="Thatcher L.F."/>
            <person name="Gardiner D.M."/>
            <person name="Kazan K."/>
            <person name="Manners J."/>
        </authorList>
    </citation>
    <scope>NUCLEOTIDE SEQUENCE [LARGE SCALE GENOMIC DNA]</scope>
    <source>
        <strain evidence="2">Fo5176</strain>
    </source>
</reference>
<dbReference type="Proteomes" id="UP000002489">
    <property type="component" value="Unassembled WGS sequence"/>
</dbReference>
<dbReference type="EnsemblFungi" id="FOXG_07044T0">
    <property type="protein sequence ID" value="FOXG_07044P0"/>
    <property type="gene ID" value="FOXG_07044"/>
</dbReference>
<reference evidence="1" key="2">
    <citation type="submission" date="2025-08" db="UniProtKB">
        <authorList>
            <consortium name="EnsemblFungi"/>
        </authorList>
    </citation>
    <scope>IDENTIFICATION</scope>
    <source>
        <strain evidence="1">4287 / CBS 123668 / FGSC 9935 / NRRL 34936</strain>
    </source>
</reference>
<accession>A0A0D2XSU2</accession>
<evidence type="ECO:0000313" key="2">
    <source>
        <dbReference type="Proteomes" id="UP000002489"/>
    </source>
</evidence>